<comment type="caution">
    <text evidence="3">The sequence shown here is derived from an EMBL/GenBank/DDBJ whole genome shotgun (WGS) entry which is preliminary data.</text>
</comment>
<feature type="region of interest" description="Disordered" evidence="1">
    <location>
        <begin position="526"/>
        <end position="545"/>
    </location>
</feature>
<keyword evidence="2" id="KW-0812">Transmembrane</keyword>
<reference evidence="3" key="1">
    <citation type="submission" date="2020-11" db="EMBL/GenBank/DDBJ databases">
        <authorList>
            <consortium name="DOE Joint Genome Institute"/>
            <person name="Ahrendt S."/>
            <person name="Riley R."/>
            <person name="Andreopoulos W."/>
            <person name="Labutti K."/>
            <person name="Pangilinan J."/>
            <person name="Ruiz-Duenas F.J."/>
            <person name="Barrasa J.M."/>
            <person name="Sanchez-Garcia M."/>
            <person name="Camarero S."/>
            <person name="Miyauchi S."/>
            <person name="Serrano A."/>
            <person name="Linde D."/>
            <person name="Babiker R."/>
            <person name="Drula E."/>
            <person name="Ayuso-Fernandez I."/>
            <person name="Pacheco R."/>
            <person name="Padilla G."/>
            <person name="Ferreira P."/>
            <person name="Barriuso J."/>
            <person name="Kellner H."/>
            <person name="Castanera R."/>
            <person name="Alfaro M."/>
            <person name="Ramirez L."/>
            <person name="Pisabarro A.G."/>
            <person name="Kuo A."/>
            <person name="Tritt A."/>
            <person name="Lipzen A."/>
            <person name="He G."/>
            <person name="Yan M."/>
            <person name="Ng V."/>
            <person name="Cullen D."/>
            <person name="Martin F."/>
            <person name="Rosso M.-N."/>
            <person name="Henrissat B."/>
            <person name="Hibbett D."/>
            <person name="Martinez A.T."/>
            <person name="Grigoriev I.V."/>
        </authorList>
    </citation>
    <scope>NUCLEOTIDE SEQUENCE</scope>
    <source>
        <strain evidence="3">MF-IS2</strain>
    </source>
</reference>
<feature type="region of interest" description="Disordered" evidence="1">
    <location>
        <begin position="216"/>
        <end position="240"/>
    </location>
</feature>
<protein>
    <submittedName>
        <fullName evidence="3">Uncharacterized protein</fullName>
    </submittedName>
</protein>
<feature type="region of interest" description="Disordered" evidence="1">
    <location>
        <begin position="400"/>
        <end position="433"/>
    </location>
</feature>
<evidence type="ECO:0000256" key="1">
    <source>
        <dbReference type="SAM" id="MobiDB-lite"/>
    </source>
</evidence>
<dbReference type="EMBL" id="MU151057">
    <property type="protein sequence ID" value="KAF9454029.1"/>
    <property type="molecule type" value="Genomic_DNA"/>
</dbReference>
<keyword evidence="2" id="KW-1133">Transmembrane helix</keyword>
<proteinExistence type="predicted"/>
<feature type="transmembrane region" description="Helical" evidence="2">
    <location>
        <begin position="21"/>
        <end position="42"/>
    </location>
</feature>
<feature type="compositionally biased region" description="Basic and acidic residues" evidence="1">
    <location>
        <begin position="727"/>
        <end position="741"/>
    </location>
</feature>
<sequence>MEWRSSQPSSRRLRRHHHSCLSYFCMYIPSHSYICQCVGFLFTPLSLLPPGFITIPGSLPYSVFCSFSAVPMNSCKAYADKGTQTESLGCSPGLGFHSSPHVIFQNDVPCNPDVSQTSELSSALHVLDEFGAYTYSEASLDESRYISDRPVTNPRRAQKYGQLGYNKPPRIPSVDHRVASLPETSPPYRIAQIQESTVRLVSMPERLKALRHPIDQSDRYHGHSGPFNVSPAGGHSHSGCSDADHTLFGRTLQTPSPPSSPESVMIIGNEAQVPQAFLRPKSNIDDDDHGGWIPWKGSPPKPIPALHGPLSLPYARCPSGAEGTVIEGEDLTHMIWGLDTLGSQSTQTKSQSTSIHGHNIHRHASSSYLPMVTSTQDHITHGSRKRDMIDLSRPEFHAPHRVEGLQFRRSSRTSTTFEGPPLPRRDAQSKKSNHYEFVRRDLPIQLYPSFKLVQPEVDPWNTGLGINLWQGTHESDPFLHSDVTFPSIDSRGSPLVFNRHLEALDTRGQHLARSLPAYDIQGYNSHRHRQRSGILTPPDTGSPRWSPRFHQPDIASMSPDIRYEQPQESHFSEGPKYLGDHSALYTVQEQMFHSTVSDYRPGNGLAGTGEISRTPASRQISDTSLLINTTPESQNFVTQSPPKFRCAQGKLNALQGPTPPSPVSPDLRRNLSQQQPRSIPLARLIQRRLSSVVEEAETDDMLPGATGSAAGRSNRELASKMDSSTESENREGRSQRREVDAIHSPPARLSIGDAKRAYRPPSHPSRRAPANSRSTAPKVSKPTTIADQVVPPTNRFGENRENHAVSQKASIKQKRSSRKKKFMKKQDTPVVGDKQP</sequence>
<feature type="compositionally biased region" description="Basic residues" evidence="1">
    <location>
        <begin position="811"/>
        <end position="823"/>
    </location>
</feature>
<gene>
    <name evidence="3" type="ORF">P691DRAFT_530379</name>
</gene>
<dbReference type="Proteomes" id="UP000807342">
    <property type="component" value="Unassembled WGS sequence"/>
</dbReference>
<keyword evidence="2" id="KW-0472">Membrane</keyword>
<dbReference type="OrthoDB" id="2573559at2759"/>
<feature type="compositionally biased region" description="Low complexity" evidence="1">
    <location>
        <begin position="767"/>
        <end position="777"/>
    </location>
</feature>
<organism evidence="3 4">
    <name type="scientific">Macrolepiota fuliginosa MF-IS2</name>
    <dbReference type="NCBI Taxonomy" id="1400762"/>
    <lineage>
        <taxon>Eukaryota</taxon>
        <taxon>Fungi</taxon>
        <taxon>Dikarya</taxon>
        <taxon>Basidiomycota</taxon>
        <taxon>Agaricomycotina</taxon>
        <taxon>Agaricomycetes</taxon>
        <taxon>Agaricomycetidae</taxon>
        <taxon>Agaricales</taxon>
        <taxon>Agaricineae</taxon>
        <taxon>Agaricaceae</taxon>
        <taxon>Macrolepiota</taxon>
    </lineage>
</organism>
<name>A0A9P6CAC9_9AGAR</name>
<feature type="compositionally biased region" description="Basic and acidic residues" evidence="1">
    <location>
        <begin position="423"/>
        <end position="433"/>
    </location>
</feature>
<evidence type="ECO:0000313" key="3">
    <source>
        <dbReference type="EMBL" id="KAF9454029.1"/>
    </source>
</evidence>
<accession>A0A9P6CAC9</accession>
<dbReference type="AlphaFoldDB" id="A0A9P6CAC9"/>
<feature type="region of interest" description="Disordered" evidence="1">
    <location>
        <begin position="650"/>
        <end position="836"/>
    </location>
</feature>
<evidence type="ECO:0000256" key="2">
    <source>
        <dbReference type="SAM" id="Phobius"/>
    </source>
</evidence>
<evidence type="ECO:0000313" key="4">
    <source>
        <dbReference type="Proteomes" id="UP000807342"/>
    </source>
</evidence>
<keyword evidence="4" id="KW-1185">Reference proteome</keyword>